<organism evidence="2 3">
    <name type="scientific">Cordyceps javanica</name>
    <dbReference type="NCBI Taxonomy" id="43265"/>
    <lineage>
        <taxon>Eukaryota</taxon>
        <taxon>Fungi</taxon>
        <taxon>Dikarya</taxon>
        <taxon>Ascomycota</taxon>
        <taxon>Pezizomycotina</taxon>
        <taxon>Sordariomycetes</taxon>
        <taxon>Hypocreomycetidae</taxon>
        <taxon>Hypocreales</taxon>
        <taxon>Cordycipitaceae</taxon>
        <taxon>Cordyceps</taxon>
    </lineage>
</organism>
<sequence length="51" mass="5758">MEPQRHTKPSGPQAGFGTTASDWRTLMCPDTLIRTSLFDRQSLQHQSLCPK</sequence>
<gene>
    <name evidence="2" type="ORF">IF1G_01949</name>
</gene>
<dbReference type="EMBL" id="SPUK01000002">
    <property type="protein sequence ID" value="TQV99734.1"/>
    <property type="molecule type" value="Genomic_DNA"/>
</dbReference>
<name>A0A545VDE3_9HYPO</name>
<protein>
    <submittedName>
        <fullName evidence="2">Uncharacterized protein</fullName>
    </submittedName>
</protein>
<reference evidence="2 3" key="1">
    <citation type="journal article" date="2019" name="Appl. Microbiol. Biotechnol.">
        <title>Genome sequence of Isaria javanica and comparative genome analysis insights into family S53 peptidase evolution in fungal entomopathogens.</title>
        <authorList>
            <person name="Lin R."/>
            <person name="Zhang X."/>
            <person name="Xin B."/>
            <person name="Zou M."/>
            <person name="Gao Y."/>
            <person name="Qin F."/>
            <person name="Hu Q."/>
            <person name="Xie B."/>
            <person name="Cheng X."/>
        </authorList>
    </citation>
    <scope>NUCLEOTIDE SEQUENCE [LARGE SCALE GENOMIC DNA]</scope>
    <source>
        <strain evidence="2 3">IJ1G</strain>
    </source>
</reference>
<keyword evidence="3" id="KW-1185">Reference proteome</keyword>
<dbReference type="AlphaFoldDB" id="A0A545VDE3"/>
<evidence type="ECO:0000313" key="2">
    <source>
        <dbReference type="EMBL" id="TQV99734.1"/>
    </source>
</evidence>
<evidence type="ECO:0000313" key="3">
    <source>
        <dbReference type="Proteomes" id="UP000315783"/>
    </source>
</evidence>
<dbReference type="Proteomes" id="UP000315783">
    <property type="component" value="Unassembled WGS sequence"/>
</dbReference>
<feature type="region of interest" description="Disordered" evidence="1">
    <location>
        <begin position="1"/>
        <end position="21"/>
    </location>
</feature>
<comment type="caution">
    <text evidence="2">The sequence shown here is derived from an EMBL/GenBank/DDBJ whole genome shotgun (WGS) entry which is preliminary data.</text>
</comment>
<proteinExistence type="predicted"/>
<accession>A0A545VDE3</accession>
<evidence type="ECO:0000256" key="1">
    <source>
        <dbReference type="SAM" id="MobiDB-lite"/>
    </source>
</evidence>